<dbReference type="AlphaFoldDB" id="A0A5N0T906"/>
<name>A0A5N0T906_9GAMM</name>
<sequence>MEQMQDIQMDLAQLCREDIFTDSRVGSVRRLTPVTADGDDDASRPVQYFGSTQIMTPAGALPLNFELPGDSLQSAIEGFGDAAREAVERTMEELKEMQREAASQIVVPKGGEVPGGFGGPGGGIQMP</sequence>
<gene>
    <name evidence="2" type="ORF">F3N42_08875</name>
</gene>
<dbReference type="RefSeq" id="WP_150864072.1">
    <property type="nucleotide sequence ID" value="NZ_VYXP01000005.1"/>
</dbReference>
<keyword evidence="3" id="KW-1185">Reference proteome</keyword>
<evidence type="ECO:0008006" key="4">
    <source>
        <dbReference type="Google" id="ProtNLM"/>
    </source>
</evidence>
<protein>
    <recommendedName>
        <fullName evidence="4">Cytoplasmic protein</fullName>
    </recommendedName>
</protein>
<organism evidence="2 3">
    <name type="scientific">Marinihelvus fidelis</name>
    <dbReference type="NCBI Taxonomy" id="2613842"/>
    <lineage>
        <taxon>Bacteria</taxon>
        <taxon>Pseudomonadati</taxon>
        <taxon>Pseudomonadota</taxon>
        <taxon>Gammaproteobacteria</taxon>
        <taxon>Chromatiales</taxon>
        <taxon>Wenzhouxiangellaceae</taxon>
        <taxon>Marinihelvus</taxon>
    </lineage>
</organism>
<reference evidence="2 3" key="1">
    <citation type="submission" date="2019-09" db="EMBL/GenBank/DDBJ databases">
        <title>Wenzhouxiangella sp. Genome sequencing and assembly.</title>
        <authorList>
            <person name="Zhang R."/>
        </authorList>
    </citation>
    <scope>NUCLEOTIDE SEQUENCE [LARGE SCALE GENOMIC DNA]</scope>
    <source>
        <strain evidence="2 3">W260</strain>
    </source>
</reference>
<accession>A0A5N0T906</accession>
<evidence type="ECO:0000313" key="2">
    <source>
        <dbReference type="EMBL" id="KAA9131422.1"/>
    </source>
</evidence>
<evidence type="ECO:0000313" key="3">
    <source>
        <dbReference type="Proteomes" id="UP000325372"/>
    </source>
</evidence>
<feature type="region of interest" description="Disordered" evidence="1">
    <location>
        <begin position="97"/>
        <end position="127"/>
    </location>
</feature>
<dbReference type="EMBL" id="VYXP01000005">
    <property type="protein sequence ID" value="KAA9131422.1"/>
    <property type="molecule type" value="Genomic_DNA"/>
</dbReference>
<dbReference type="Proteomes" id="UP000325372">
    <property type="component" value="Unassembled WGS sequence"/>
</dbReference>
<feature type="compositionally biased region" description="Gly residues" evidence="1">
    <location>
        <begin position="112"/>
        <end position="127"/>
    </location>
</feature>
<proteinExistence type="predicted"/>
<comment type="caution">
    <text evidence="2">The sequence shown here is derived from an EMBL/GenBank/DDBJ whole genome shotgun (WGS) entry which is preliminary data.</text>
</comment>
<evidence type="ECO:0000256" key="1">
    <source>
        <dbReference type="SAM" id="MobiDB-lite"/>
    </source>
</evidence>